<feature type="compositionally biased region" description="Basic residues" evidence="2">
    <location>
        <begin position="456"/>
        <end position="470"/>
    </location>
</feature>
<dbReference type="PROSITE" id="PS50082">
    <property type="entry name" value="WD_REPEATS_2"/>
    <property type="match status" value="3"/>
</dbReference>
<evidence type="ECO:0000256" key="1">
    <source>
        <dbReference type="PROSITE-ProRule" id="PRU00221"/>
    </source>
</evidence>
<dbReference type="InterPro" id="IPR001680">
    <property type="entry name" value="WD40_rpt"/>
</dbReference>
<dbReference type="InterPro" id="IPR015943">
    <property type="entry name" value="WD40/YVTN_repeat-like_dom_sf"/>
</dbReference>
<dbReference type="AlphaFoldDB" id="A0A7J7RD45"/>
<reference evidence="3 4" key="1">
    <citation type="journal article" date="2020" name="Nature">
        <title>Six reference-quality genomes reveal evolution of bat adaptations.</title>
        <authorList>
            <person name="Jebb D."/>
            <person name="Huang Z."/>
            <person name="Pippel M."/>
            <person name="Hughes G.M."/>
            <person name="Lavrichenko K."/>
            <person name="Devanna P."/>
            <person name="Winkler S."/>
            <person name="Jermiin L.S."/>
            <person name="Skirmuntt E.C."/>
            <person name="Katzourakis A."/>
            <person name="Burkitt-Gray L."/>
            <person name="Ray D.A."/>
            <person name="Sullivan K.A.M."/>
            <person name="Roscito J.G."/>
            <person name="Kirilenko B.M."/>
            <person name="Davalos L.M."/>
            <person name="Corthals A.P."/>
            <person name="Power M.L."/>
            <person name="Jones G."/>
            <person name="Ransome R.D."/>
            <person name="Dechmann D.K.N."/>
            <person name="Locatelli A.G."/>
            <person name="Puechmaille S.J."/>
            <person name="Fedrigo O."/>
            <person name="Jarvis E.D."/>
            <person name="Hiller M."/>
            <person name="Vernes S.C."/>
            <person name="Myers E.W."/>
            <person name="Teeling E.C."/>
        </authorList>
    </citation>
    <scope>NUCLEOTIDE SEQUENCE [LARGE SCALE GENOMIC DNA]</scope>
    <source>
        <strain evidence="3">MPipKuh1</strain>
        <tissue evidence="3">Flight muscle</tissue>
    </source>
</reference>
<dbReference type="SUPFAM" id="SSF50998">
    <property type="entry name" value="Quinoprotein alcohol dehydrogenase-like"/>
    <property type="match status" value="1"/>
</dbReference>
<gene>
    <name evidence="3" type="ORF">mPipKuh1_018765</name>
</gene>
<keyword evidence="4" id="KW-1185">Reference proteome</keyword>
<dbReference type="PROSITE" id="PS50294">
    <property type="entry name" value="WD_REPEATS_REGION"/>
    <property type="match status" value="3"/>
</dbReference>
<name>A0A7J7RD45_PIPKU</name>
<dbReference type="SUPFAM" id="SSF69322">
    <property type="entry name" value="Tricorn protease domain 2"/>
    <property type="match status" value="1"/>
</dbReference>
<dbReference type="PANTHER" id="PTHR44525:SF1">
    <property type="entry name" value="WD REPEAT-CONTAINING PROTEIN 27"/>
    <property type="match status" value="1"/>
</dbReference>
<comment type="caution">
    <text evidence="3">The sequence shown here is derived from an EMBL/GenBank/DDBJ whole genome shotgun (WGS) entry which is preliminary data.</text>
</comment>
<dbReference type="EMBL" id="JACAGB010000082">
    <property type="protein sequence ID" value="KAF6274059.1"/>
    <property type="molecule type" value="Genomic_DNA"/>
</dbReference>
<dbReference type="Gene3D" id="2.130.10.10">
    <property type="entry name" value="YVTN repeat-like/Quinoprotein amine dehydrogenase"/>
    <property type="match status" value="3"/>
</dbReference>
<proteinExistence type="predicted"/>
<evidence type="ECO:0000313" key="4">
    <source>
        <dbReference type="Proteomes" id="UP000558488"/>
    </source>
</evidence>
<organism evidence="3 4">
    <name type="scientific">Pipistrellus kuhlii</name>
    <name type="common">Kuhl's pipistrelle</name>
    <dbReference type="NCBI Taxonomy" id="59472"/>
    <lineage>
        <taxon>Eukaryota</taxon>
        <taxon>Metazoa</taxon>
        <taxon>Chordata</taxon>
        <taxon>Craniata</taxon>
        <taxon>Vertebrata</taxon>
        <taxon>Euteleostomi</taxon>
        <taxon>Mammalia</taxon>
        <taxon>Eutheria</taxon>
        <taxon>Laurasiatheria</taxon>
        <taxon>Chiroptera</taxon>
        <taxon>Yangochiroptera</taxon>
        <taxon>Vespertilionidae</taxon>
        <taxon>Pipistrellus</taxon>
    </lineage>
</organism>
<dbReference type="PANTHER" id="PTHR44525">
    <property type="entry name" value="WD REPEAT-CONTAINING PROTEIN 27"/>
    <property type="match status" value="1"/>
</dbReference>
<sequence>MEEPQTSPAHDGCGGDIVTERFRVQSERSASHVQLACRAPHCAFPVDWTALCVQSTADPAQQLLILKGHHQPITAVAFGNMEHPLVVCSASQDCVLMWKLEECQENALQGTDPHGLVLGTRLGEVRCVRFSWDDQMAAVCTGNRVLVLDVQSQTACAKLEGHQGPVTAAEFCAWQAHVVISGSEDRSFKVWDCRSGALVHSSAVLTASPVLSLFIDGESQQLVAGGAEGQLCIFSLVEGHHYRQVTRVDLRKEMGSFYASRPGERGLDRGDGVDVVLPVLSLAHCDLPPGLGPGRGCLSQERTSCVWVGSSTGMFILNLANFELEAALHYQDFQDLSIQVAGSCALMSSCGKAFCLLASMFGNEITCLEVDPAALVRSQQHPHLGTPLSVLPSSGVSPTSPLYFGAAKGTHIKLAGRHQAAAQSVLQDQPLVFHSRVRSSGYTAAPHMTMFSPKTSVKRGCQRPSRRRSTHPCQEYPSDSPAPTRLRRQLSVAQGLVAVRCMQFSGDGRRLACGLADHLALVFDAHLTGAPAVFSGHDGAVSALGWSHDAQWLLSASLDGTVRVWLARSREPVLCLGTDVFPEPVHHVQFYYLDSFMLVSSGPELQLLRHHLDPRRDELRRYKQRSRCTRVFRLPTTEAAEITGLSAPNEFYSHLVLAASRSRTVEVFDLNAGRSAAVIQGVHSRPAHQICQNQGSPSTTQPPQAYNLFATTAVGDGVRLWDLRTLRCERRFEGHPTRCFPCGIAFSPCGRFVACGAEDRNAYVYDVGSSTFSHRLPGHTDTVSGVAFSPSAPQLVTATLDGKLQLFVAE</sequence>
<dbReference type="OrthoDB" id="20669at2759"/>
<dbReference type="Pfam" id="PF00400">
    <property type="entry name" value="WD40"/>
    <property type="match status" value="4"/>
</dbReference>
<dbReference type="Proteomes" id="UP000558488">
    <property type="component" value="Unassembled WGS sequence"/>
</dbReference>
<accession>A0A7J7RD45</accession>
<feature type="repeat" description="WD" evidence="1">
    <location>
        <begin position="534"/>
        <end position="565"/>
    </location>
</feature>
<dbReference type="SMART" id="SM00320">
    <property type="entry name" value="WD40"/>
    <property type="match status" value="10"/>
</dbReference>
<dbReference type="InterPro" id="IPR011047">
    <property type="entry name" value="Quinoprotein_ADH-like_sf"/>
</dbReference>
<keyword evidence="1" id="KW-0853">WD repeat</keyword>
<protein>
    <submittedName>
        <fullName evidence="3">WD repeat domain 27</fullName>
    </submittedName>
</protein>
<feature type="repeat" description="WD" evidence="1">
    <location>
        <begin position="776"/>
        <end position="810"/>
    </location>
</feature>
<feature type="repeat" description="WD" evidence="1">
    <location>
        <begin position="159"/>
        <end position="201"/>
    </location>
</feature>
<feature type="region of interest" description="Disordered" evidence="2">
    <location>
        <begin position="454"/>
        <end position="483"/>
    </location>
</feature>
<dbReference type="InterPro" id="IPR042411">
    <property type="entry name" value="WDR27"/>
</dbReference>
<evidence type="ECO:0000256" key="2">
    <source>
        <dbReference type="SAM" id="MobiDB-lite"/>
    </source>
</evidence>
<evidence type="ECO:0000313" key="3">
    <source>
        <dbReference type="EMBL" id="KAF6274059.1"/>
    </source>
</evidence>